<dbReference type="OrthoDB" id="2132067at2759"/>
<gene>
    <name evidence="2" type="ORF">DSTB1V02_LOCUS4115</name>
</gene>
<name>A0A7R8XAH5_9CRUS</name>
<keyword evidence="1" id="KW-1133">Transmembrane helix</keyword>
<accession>A0A7R8XAH5</accession>
<dbReference type="EMBL" id="LR900104">
    <property type="protein sequence ID" value="CAD7244215.1"/>
    <property type="molecule type" value="Genomic_DNA"/>
</dbReference>
<proteinExistence type="predicted"/>
<dbReference type="Proteomes" id="UP000677054">
    <property type="component" value="Unassembled WGS sequence"/>
</dbReference>
<evidence type="ECO:0000313" key="2">
    <source>
        <dbReference type="EMBL" id="CAD7244215.1"/>
    </source>
</evidence>
<keyword evidence="3" id="KW-1185">Reference proteome</keyword>
<dbReference type="Gene3D" id="1.20.1070.10">
    <property type="entry name" value="Rhodopsin 7-helix transmembrane proteins"/>
    <property type="match status" value="1"/>
</dbReference>
<evidence type="ECO:0000313" key="3">
    <source>
        <dbReference type="Proteomes" id="UP000677054"/>
    </source>
</evidence>
<dbReference type="AlphaFoldDB" id="A0A7R8XAH5"/>
<keyword evidence="1" id="KW-0812">Transmembrane</keyword>
<reference evidence="2" key="1">
    <citation type="submission" date="2020-11" db="EMBL/GenBank/DDBJ databases">
        <authorList>
            <person name="Tran Van P."/>
        </authorList>
    </citation>
    <scope>NUCLEOTIDE SEQUENCE</scope>
</reference>
<feature type="transmembrane region" description="Helical" evidence="1">
    <location>
        <begin position="35"/>
        <end position="56"/>
    </location>
</feature>
<organism evidence="2">
    <name type="scientific">Darwinula stevensoni</name>
    <dbReference type="NCBI Taxonomy" id="69355"/>
    <lineage>
        <taxon>Eukaryota</taxon>
        <taxon>Metazoa</taxon>
        <taxon>Ecdysozoa</taxon>
        <taxon>Arthropoda</taxon>
        <taxon>Crustacea</taxon>
        <taxon>Oligostraca</taxon>
        <taxon>Ostracoda</taxon>
        <taxon>Podocopa</taxon>
        <taxon>Podocopida</taxon>
        <taxon>Darwinulocopina</taxon>
        <taxon>Darwinuloidea</taxon>
        <taxon>Darwinulidae</taxon>
        <taxon>Darwinula</taxon>
    </lineage>
</organism>
<protein>
    <submittedName>
        <fullName evidence="2">Uncharacterized protein</fullName>
    </submittedName>
</protein>
<dbReference type="EMBL" id="CAJPEV010000587">
    <property type="protein sequence ID" value="CAG0886697.1"/>
    <property type="molecule type" value="Genomic_DNA"/>
</dbReference>
<keyword evidence="1" id="KW-0472">Membrane</keyword>
<evidence type="ECO:0000256" key="1">
    <source>
        <dbReference type="SAM" id="Phobius"/>
    </source>
</evidence>
<sequence>MNVLHPKDGIKVDEKKYYWCTRNFDAPMQWRAFEIYMFLLVFVVPGLIMTLSYTAICREVGKVMRARAHMTNGTGSM</sequence>
<dbReference type="SUPFAM" id="SSF81321">
    <property type="entry name" value="Family A G protein-coupled receptor-like"/>
    <property type="match status" value="1"/>
</dbReference>